<comment type="caution">
    <text evidence="1">The sequence shown here is derived from an EMBL/GenBank/DDBJ whole genome shotgun (WGS) entry which is preliminary data.</text>
</comment>
<evidence type="ECO:0000313" key="2">
    <source>
        <dbReference type="Proteomes" id="UP000295433"/>
    </source>
</evidence>
<protein>
    <submittedName>
        <fullName evidence="1">Uncharacterized protein</fullName>
    </submittedName>
</protein>
<evidence type="ECO:0000313" key="1">
    <source>
        <dbReference type="EMBL" id="TCV07690.1"/>
    </source>
</evidence>
<keyword evidence="2" id="KW-1185">Reference proteome</keyword>
<sequence length="51" mass="5709">MISIFCRLIVALIVELMRAFCCGPAKQMARGLFGLGEFYIQIDGLSVKKTR</sequence>
<organism evidence="1 2">
    <name type="scientific">Samsonia erythrinae</name>
    <dbReference type="NCBI Taxonomy" id="160434"/>
    <lineage>
        <taxon>Bacteria</taxon>
        <taxon>Pseudomonadati</taxon>
        <taxon>Pseudomonadota</taxon>
        <taxon>Gammaproteobacteria</taxon>
        <taxon>Enterobacterales</taxon>
        <taxon>Pectobacteriaceae</taxon>
        <taxon>Samsonia</taxon>
    </lineage>
</organism>
<name>A0A4R3VQA4_9GAMM</name>
<reference evidence="1 2" key="1">
    <citation type="submission" date="2019-03" db="EMBL/GenBank/DDBJ databases">
        <title>Genomic Encyclopedia of Type Strains, Phase IV (KMG-IV): sequencing the most valuable type-strain genomes for metagenomic binning, comparative biology and taxonomic classification.</title>
        <authorList>
            <person name="Goeker M."/>
        </authorList>
    </citation>
    <scope>NUCLEOTIDE SEQUENCE [LARGE SCALE GENOMIC DNA]</scope>
    <source>
        <strain evidence="1 2">DSM 16730</strain>
    </source>
</reference>
<dbReference type="AlphaFoldDB" id="A0A4R3VQA4"/>
<dbReference type="EMBL" id="SMBY01000002">
    <property type="protein sequence ID" value="TCV07690.1"/>
    <property type="molecule type" value="Genomic_DNA"/>
</dbReference>
<accession>A0A4R3VQA4</accession>
<proteinExistence type="predicted"/>
<gene>
    <name evidence="1" type="ORF">EDC54_102250</name>
</gene>
<dbReference type="Proteomes" id="UP000295433">
    <property type="component" value="Unassembled WGS sequence"/>
</dbReference>